<organism evidence="2 3">
    <name type="scientific">Romboutsia weinsteinii</name>
    <dbReference type="NCBI Taxonomy" id="2020949"/>
    <lineage>
        <taxon>Bacteria</taxon>
        <taxon>Bacillati</taxon>
        <taxon>Bacillota</taxon>
        <taxon>Clostridia</taxon>
        <taxon>Peptostreptococcales</taxon>
        <taxon>Peptostreptococcaceae</taxon>
        <taxon>Romboutsia</taxon>
    </lineage>
</organism>
<gene>
    <name evidence="2" type="ORF">CHL78_017185</name>
</gene>
<dbReference type="Pfam" id="PF08765">
    <property type="entry name" value="Mor"/>
    <property type="match status" value="1"/>
</dbReference>
<name>A0A371IYU1_9FIRM</name>
<dbReference type="AlphaFoldDB" id="A0A371IYU1"/>
<evidence type="ECO:0000313" key="3">
    <source>
        <dbReference type="Proteomes" id="UP000215694"/>
    </source>
</evidence>
<comment type="caution">
    <text evidence="2">The sequence shown here is derived from an EMBL/GenBank/DDBJ whole genome shotgun (WGS) entry which is preliminary data.</text>
</comment>
<reference evidence="2 3" key="1">
    <citation type="journal article" date="2017" name="Genome Announc.">
        <title>Draft Genome Sequence of Romboutsia weinsteinii sp. nov. Strain CCRI-19649(T) Isolated from Surface Water.</title>
        <authorList>
            <person name="Maheux A.F."/>
            <person name="Boudreau D.K."/>
            <person name="Berube E."/>
            <person name="Boissinot M."/>
            <person name="Cantin P."/>
            <person name="Raymond F."/>
            <person name="Corbeil J."/>
            <person name="Omar R.F."/>
            <person name="Bergeron M.G."/>
        </authorList>
    </citation>
    <scope>NUCLEOTIDE SEQUENCE [LARGE SCALE GENOMIC DNA]</scope>
    <source>
        <strain evidence="2 3">CCRI-19649</strain>
    </source>
</reference>
<feature type="domain" description="Mor transcription activator" evidence="1">
    <location>
        <begin position="27"/>
        <end position="89"/>
    </location>
</feature>
<sequence length="92" mass="10472">MKLFIKGVIEVGIFIDDIPANLQGLLEIVGEDKFDQIVRYYGGEKVYIPTYNTLIKPSRNRDIIKRYNGVNAGILGREYNITANQVKRIANI</sequence>
<dbReference type="EMBL" id="NOJY02000057">
    <property type="protein sequence ID" value="RDY25630.1"/>
    <property type="molecule type" value="Genomic_DNA"/>
</dbReference>
<keyword evidence="3" id="KW-1185">Reference proteome</keyword>
<dbReference type="InterPro" id="IPR014875">
    <property type="entry name" value="Mor_transcription_activator"/>
</dbReference>
<dbReference type="SUPFAM" id="SSF46689">
    <property type="entry name" value="Homeodomain-like"/>
    <property type="match status" value="1"/>
</dbReference>
<evidence type="ECO:0000313" key="2">
    <source>
        <dbReference type="EMBL" id="RDY25630.1"/>
    </source>
</evidence>
<evidence type="ECO:0000259" key="1">
    <source>
        <dbReference type="Pfam" id="PF08765"/>
    </source>
</evidence>
<dbReference type="InterPro" id="IPR009057">
    <property type="entry name" value="Homeodomain-like_sf"/>
</dbReference>
<accession>A0A371IYU1</accession>
<proteinExistence type="predicted"/>
<dbReference type="Proteomes" id="UP000215694">
    <property type="component" value="Unassembled WGS sequence"/>
</dbReference>
<protein>
    <submittedName>
        <fullName evidence="2">Transcriptional regulator</fullName>
    </submittedName>
</protein>
<dbReference type="Gene3D" id="1.10.10.60">
    <property type="entry name" value="Homeodomain-like"/>
    <property type="match status" value="1"/>
</dbReference>